<dbReference type="PANTHER" id="PTHR14226:SF76">
    <property type="entry name" value="NTE FAMILY PROTEIN RSSA"/>
    <property type="match status" value="1"/>
</dbReference>
<keyword evidence="4 9" id="KW-0378">Hydrolase</keyword>
<evidence type="ECO:0000259" key="10">
    <source>
        <dbReference type="PROSITE" id="PS50042"/>
    </source>
</evidence>
<comment type="caution">
    <text evidence="12">The sequence shown here is derived from an EMBL/GenBank/DDBJ whole genome shotgun (WGS) entry which is preliminary data.</text>
</comment>
<dbReference type="Gene3D" id="3.40.1090.10">
    <property type="entry name" value="Cytosolic phospholipase A2 catalytic domain"/>
    <property type="match status" value="2"/>
</dbReference>
<dbReference type="CDD" id="cd00038">
    <property type="entry name" value="CAP_ED"/>
    <property type="match status" value="2"/>
</dbReference>
<proteinExistence type="inferred from homology"/>
<keyword evidence="5 9" id="KW-0442">Lipid degradation</keyword>
<keyword evidence="3" id="KW-0812">Transmembrane</keyword>
<dbReference type="InterPro" id="IPR014710">
    <property type="entry name" value="RmlC-like_jellyroll"/>
</dbReference>
<dbReference type="Pfam" id="PF01734">
    <property type="entry name" value="Patatin"/>
    <property type="match status" value="1"/>
</dbReference>
<feature type="domain" description="Cyclic nucleotide-binding" evidence="10">
    <location>
        <begin position="22"/>
        <end position="137"/>
    </location>
</feature>
<feature type="domain" description="Cyclic nucleotide-binding" evidence="10">
    <location>
        <begin position="162"/>
        <end position="265"/>
    </location>
</feature>
<evidence type="ECO:0000256" key="3">
    <source>
        <dbReference type="ARBA" id="ARBA00022692"/>
    </source>
</evidence>
<keyword evidence="6" id="KW-1133">Transmembrane helix</keyword>
<evidence type="ECO:0000256" key="6">
    <source>
        <dbReference type="ARBA" id="ARBA00022989"/>
    </source>
</evidence>
<dbReference type="GO" id="GO:0016042">
    <property type="term" value="P:lipid catabolic process"/>
    <property type="evidence" value="ECO:0007669"/>
    <property type="project" value="UniProtKB-UniRule"/>
</dbReference>
<feature type="domain" description="PNPLA" evidence="11">
    <location>
        <begin position="466"/>
        <end position="626"/>
    </location>
</feature>
<dbReference type="PANTHER" id="PTHR14226">
    <property type="entry name" value="NEUROPATHY TARGET ESTERASE/SWISS CHEESE D.MELANOGASTER"/>
    <property type="match status" value="1"/>
</dbReference>
<evidence type="ECO:0000313" key="12">
    <source>
        <dbReference type="EMBL" id="KAB2931178.1"/>
    </source>
</evidence>
<dbReference type="InterPro" id="IPR000595">
    <property type="entry name" value="cNMP-bd_dom"/>
</dbReference>
<dbReference type="InterPro" id="IPR016035">
    <property type="entry name" value="Acyl_Trfase/lysoPLipase"/>
</dbReference>
<dbReference type="InterPro" id="IPR050301">
    <property type="entry name" value="NTE"/>
</dbReference>
<dbReference type="InterPro" id="IPR018488">
    <property type="entry name" value="cNMP-bd_CS"/>
</dbReference>
<reference evidence="12 13" key="1">
    <citation type="submission" date="2019-10" db="EMBL/GenBank/DDBJ databases">
        <title>Extracellular Electron Transfer in a Candidatus Methanoperedens spp. Enrichment Culture.</title>
        <authorList>
            <person name="Berger S."/>
            <person name="Rangel Shaw D."/>
            <person name="Berben T."/>
            <person name="In 'T Zandt M."/>
            <person name="Frank J."/>
            <person name="Reimann J."/>
            <person name="Jetten M.S.M."/>
            <person name="Welte C.U."/>
        </authorList>
    </citation>
    <scope>NUCLEOTIDE SEQUENCE [LARGE SCALE GENOMIC DNA]</scope>
    <source>
        <strain evidence="12">SB12</strain>
    </source>
</reference>
<dbReference type="PROSITE" id="PS00889">
    <property type="entry name" value="CNMP_BINDING_2"/>
    <property type="match status" value="2"/>
</dbReference>
<dbReference type="GO" id="GO:0004622">
    <property type="term" value="F:phosphatidylcholine lysophospholipase activity"/>
    <property type="evidence" value="ECO:0007669"/>
    <property type="project" value="UniProtKB-ARBA"/>
</dbReference>
<protein>
    <submittedName>
        <fullName evidence="12">Cyclic nucleotide-binding domain-containing protein</fullName>
    </submittedName>
</protein>
<dbReference type="Proteomes" id="UP000460298">
    <property type="component" value="Unassembled WGS sequence"/>
</dbReference>
<dbReference type="GO" id="GO:0016020">
    <property type="term" value="C:membrane"/>
    <property type="evidence" value="ECO:0007669"/>
    <property type="project" value="UniProtKB-SubCell"/>
</dbReference>
<feature type="active site" description="Nucleophile" evidence="9">
    <location>
        <position position="499"/>
    </location>
</feature>
<feature type="short sequence motif" description="GXSXG" evidence="9">
    <location>
        <begin position="497"/>
        <end position="501"/>
    </location>
</feature>
<organism evidence="12 13">
    <name type="scientific">Leptonema illini</name>
    <dbReference type="NCBI Taxonomy" id="183"/>
    <lineage>
        <taxon>Bacteria</taxon>
        <taxon>Pseudomonadati</taxon>
        <taxon>Spirochaetota</taxon>
        <taxon>Spirochaetia</taxon>
        <taxon>Leptospirales</taxon>
        <taxon>Leptospiraceae</taxon>
        <taxon>Leptonema</taxon>
    </lineage>
</organism>
<evidence type="ECO:0000256" key="8">
    <source>
        <dbReference type="ARBA" id="ARBA00023136"/>
    </source>
</evidence>
<dbReference type="AlphaFoldDB" id="A0A833H029"/>
<dbReference type="SUPFAM" id="SSF52151">
    <property type="entry name" value="FabD/lysophospholipase-like"/>
    <property type="match status" value="1"/>
</dbReference>
<dbReference type="SMART" id="SM00100">
    <property type="entry name" value="cNMP"/>
    <property type="match status" value="2"/>
</dbReference>
<keyword evidence="8" id="KW-0472">Membrane</keyword>
<dbReference type="InterPro" id="IPR002641">
    <property type="entry name" value="PNPLA_dom"/>
</dbReference>
<dbReference type="EMBL" id="WBUI01000015">
    <property type="protein sequence ID" value="KAB2931178.1"/>
    <property type="molecule type" value="Genomic_DNA"/>
</dbReference>
<evidence type="ECO:0000256" key="4">
    <source>
        <dbReference type="ARBA" id="ARBA00022801"/>
    </source>
</evidence>
<dbReference type="InterPro" id="IPR056556">
    <property type="entry name" value="NTE1_P-loop_dom"/>
</dbReference>
<evidence type="ECO:0000259" key="11">
    <source>
        <dbReference type="PROSITE" id="PS51635"/>
    </source>
</evidence>
<feature type="short sequence motif" description="DGA/G" evidence="9">
    <location>
        <begin position="613"/>
        <end position="615"/>
    </location>
</feature>
<evidence type="ECO:0000256" key="9">
    <source>
        <dbReference type="PROSITE-ProRule" id="PRU01161"/>
    </source>
</evidence>
<comment type="subcellular location">
    <subcellularLocation>
        <location evidence="1">Membrane</location>
    </subcellularLocation>
</comment>
<dbReference type="Gene3D" id="2.60.120.10">
    <property type="entry name" value="Jelly Rolls"/>
    <property type="match status" value="2"/>
</dbReference>
<feature type="active site" description="Proton acceptor" evidence="9">
    <location>
        <position position="613"/>
    </location>
</feature>
<dbReference type="CDD" id="cd07205">
    <property type="entry name" value="Pat_PNPLA6_PNPLA7_NTE1_like"/>
    <property type="match status" value="1"/>
</dbReference>
<dbReference type="PROSITE" id="PS50042">
    <property type="entry name" value="CNMP_BINDING_3"/>
    <property type="match status" value="2"/>
</dbReference>
<dbReference type="PROSITE" id="PS51635">
    <property type="entry name" value="PNPLA"/>
    <property type="match status" value="1"/>
</dbReference>
<dbReference type="Pfam" id="PF24179">
    <property type="entry name" value="NTE_Ploop"/>
    <property type="match status" value="1"/>
</dbReference>
<dbReference type="InterPro" id="IPR018490">
    <property type="entry name" value="cNMP-bd_dom_sf"/>
</dbReference>
<evidence type="ECO:0000313" key="13">
    <source>
        <dbReference type="Proteomes" id="UP000460298"/>
    </source>
</evidence>
<sequence>MDLKSLRRRGISLVQFLQNTELFQAVPVETIKDLLRQAEPLELKPGRIVLKEGESGSDLYVVVSGRLRAEQAGTVIGEVNAGEYFGEAALLTDDRRQATVRAVTNSELIRISRDLFEDLMHRYPQQLRAVADVIGRRLRSSKKRLFRPVENDLLQFLKRLDLFSSLPATVLRRLEPMMQWMSIPDHEEVLRQGDAGDGLYVVLNGRLRWIHRDSDGRILRSGFFHPGDVFGELSVLTGETRTATVLAVRDCELIRLSGKSFERIIRKEPTLLFPITRILAQRINGHTTHGSHPRNFCLLPIHQDVDPLEFGSLLREALGGKTLLVSAHDVPAGAEREGSLDDVEFSRRLAVLEQEYDYTIFAAEYTDTAWTRRCLRHADSIILLASASGGPSLSPVEIKRLHRADVSDDPLADHQELVILHDGAGARTPASNFLSMRSVRHHHVRRHHVPDFARLGRHLTGRSVGVVLGGGGARGLAHAGVYRALLEAGIPLDSIGGTSMGSIIGGLMAMQLPPDEVVRMIGLLIVERNPLRDYTFPFVSMIRGRQYSNALREAFGEQFIEELPVPFFAMAADLTDRKALAIDRGRLWKATRASSSLPGIAPPLLHSGHLLVDGGIMNNVPADVMKERGAGRVLAVHVGENDVTVNDAVLAALQRSPGEAPPVLRMLWNRMLPRSRRTYFPGLAQILLRSAMLGGESHDQVARASATVWTTLPVHEFSLLNWKAAPDLIEIGYRHAMDNMDEWKRLLLE</sequence>
<comment type="similarity">
    <text evidence="2">Belongs to the NTE family.</text>
</comment>
<evidence type="ECO:0000256" key="7">
    <source>
        <dbReference type="ARBA" id="ARBA00023098"/>
    </source>
</evidence>
<dbReference type="SUPFAM" id="SSF51206">
    <property type="entry name" value="cAMP-binding domain-like"/>
    <property type="match status" value="2"/>
</dbReference>
<evidence type="ECO:0000256" key="1">
    <source>
        <dbReference type="ARBA" id="ARBA00004370"/>
    </source>
</evidence>
<gene>
    <name evidence="12" type="ORF">F9K24_14600</name>
</gene>
<evidence type="ECO:0000256" key="2">
    <source>
        <dbReference type="ARBA" id="ARBA00006636"/>
    </source>
</evidence>
<keyword evidence="7 9" id="KW-0443">Lipid metabolism</keyword>
<feature type="short sequence motif" description="GXGXXG" evidence="9">
    <location>
        <begin position="470"/>
        <end position="475"/>
    </location>
</feature>
<dbReference type="Pfam" id="PF00027">
    <property type="entry name" value="cNMP_binding"/>
    <property type="match status" value="2"/>
</dbReference>
<accession>A0A833H029</accession>
<evidence type="ECO:0000256" key="5">
    <source>
        <dbReference type="ARBA" id="ARBA00022963"/>
    </source>
</evidence>
<name>A0A833H029_9LEPT</name>